<evidence type="ECO:0000259" key="2">
    <source>
        <dbReference type="PROSITE" id="PS51021"/>
    </source>
</evidence>
<protein>
    <recommendedName>
        <fullName evidence="2">BAR domain-containing protein</fullName>
    </recommendedName>
</protein>
<evidence type="ECO:0000313" key="3">
    <source>
        <dbReference type="EMBL" id="KAB8416339.1"/>
    </source>
</evidence>
<dbReference type="Proteomes" id="UP000327013">
    <property type="component" value="Unassembled WGS sequence"/>
</dbReference>
<dbReference type="Gene3D" id="1.20.1270.60">
    <property type="entry name" value="Arfaptin homology (AH) domain/BAR domain"/>
    <property type="match status" value="1"/>
</dbReference>
<keyword evidence="4" id="KW-1185">Reference proteome</keyword>
<feature type="compositionally biased region" description="Pro residues" evidence="1">
    <location>
        <begin position="391"/>
        <end position="409"/>
    </location>
</feature>
<dbReference type="CDD" id="cd07593">
    <property type="entry name" value="BAR_MUG137_fungi"/>
    <property type="match status" value="1"/>
</dbReference>
<name>A0A5N6L090_9ROSI</name>
<evidence type="ECO:0000256" key="1">
    <source>
        <dbReference type="SAM" id="MobiDB-lite"/>
    </source>
</evidence>
<feature type="compositionally biased region" description="Polar residues" evidence="1">
    <location>
        <begin position="257"/>
        <end position="268"/>
    </location>
</feature>
<comment type="caution">
    <text evidence="3">The sequence shown here is derived from an EMBL/GenBank/DDBJ whole genome shotgun (WGS) entry which is preliminary data.</text>
</comment>
<dbReference type="SMART" id="SM00721">
    <property type="entry name" value="BAR"/>
    <property type="match status" value="1"/>
</dbReference>
<dbReference type="AlphaFoldDB" id="A0A5N6L090"/>
<dbReference type="Pfam" id="PF03114">
    <property type="entry name" value="BAR"/>
    <property type="match status" value="1"/>
</dbReference>
<feature type="domain" description="BAR" evidence="2">
    <location>
        <begin position="20"/>
        <end position="242"/>
    </location>
</feature>
<dbReference type="InterPro" id="IPR004148">
    <property type="entry name" value="BAR_dom"/>
</dbReference>
<organism evidence="3 4">
    <name type="scientific">Carpinus fangiana</name>
    <dbReference type="NCBI Taxonomy" id="176857"/>
    <lineage>
        <taxon>Eukaryota</taxon>
        <taxon>Viridiplantae</taxon>
        <taxon>Streptophyta</taxon>
        <taxon>Embryophyta</taxon>
        <taxon>Tracheophyta</taxon>
        <taxon>Spermatophyta</taxon>
        <taxon>Magnoliopsida</taxon>
        <taxon>eudicotyledons</taxon>
        <taxon>Gunneridae</taxon>
        <taxon>Pentapetalae</taxon>
        <taxon>rosids</taxon>
        <taxon>fabids</taxon>
        <taxon>Fagales</taxon>
        <taxon>Betulaceae</taxon>
        <taxon>Carpinus</taxon>
    </lineage>
</organism>
<feature type="compositionally biased region" description="Polar residues" evidence="1">
    <location>
        <begin position="303"/>
        <end position="327"/>
    </location>
</feature>
<evidence type="ECO:0000313" key="4">
    <source>
        <dbReference type="Proteomes" id="UP000327013"/>
    </source>
</evidence>
<feature type="compositionally biased region" description="Polar residues" evidence="1">
    <location>
        <begin position="362"/>
        <end position="385"/>
    </location>
</feature>
<proteinExistence type="predicted"/>
<dbReference type="PROSITE" id="PS51021">
    <property type="entry name" value="BAR"/>
    <property type="match status" value="1"/>
</dbReference>
<gene>
    <name evidence="3" type="ORF">FH972_024859</name>
</gene>
<dbReference type="OrthoDB" id="14167at2759"/>
<reference evidence="3 4" key="1">
    <citation type="submission" date="2019-06" db="EMBL/GenBank/DDBJ databases">
        <title>A chromosomal-level reference genome of Carpinus fangiana (Coryloideae, Betulaceae).</title>
        <authorList>
            <person name="Yang X."/>
            <person name="Wang Z."/>
            <person name="Zhang L."/>
            <person name="Hao G."/>
            <person name="Liu J."/>
            <person name="Yang Y."/>
        </authorList>
    </citation>
    <scope>NUCLEOTIDE SEQUENCE [LARGE SCALE GENOMIC DNA]</scope>
    <source>
        <strain evidence="3">Cfa_2016G</strain>
        <tissue evidence="3">Leaf</tissue>
    </source>
</reference>
<feature type="region of interest" description="Disordered" evidence="1">
    <location>
        <begin position="234"/>
        <end position="422"/>
    </location>
</feature>
<sequence length="422" mass="47646">MNVNMNVNKKLDRFCQWSKEKVSKDSPKTTADDEFKSLEQEMNVRHEGMQKLHTSTNAYVKSLNKRTEGDSRDKQIPISYLGQTMSKHGQEFEDDSKFGACLSGLGQANERIGRMQETYAVSATGGWLESTERSLVQMKEYQNARKKLESRRLAYDTTLTKMHKAKKEDYRLEEELRGQKVKYEESTEDVTRRMQDIIDAEAESVNELYSFLEAEITYYDRCRDILLQLKSNWPAPVNDGILPPPSHRRPPAPRSRTNTLSRMPTTSTIEEDDALEAPTIPWRGSRANSAASSPRHEHPGFDFSSSPSRGNNLMRTPTSESVNSQRVQLRPVQRRNDNFFGDGDDNRSNSSAEGYSGERSASPATTTSQISRNTSWSTFDGQAAQQKMKKAPPPPPPSRSTKPPPPPPMKRSALSTSSVPQM</sequence>
<dbReference type="GO" id="GO:0005737">
    <property type="term" value="C:cytoplasm"/>
    <property type="evidence" value="ECO:0007669"/>
    <property type="project" value="InterPro"/>
</dbReference>
<dbReference type="SUPFAM" id="SSF103657">
    <property type="entry name" value="BAR/IMD domain-like"/>
    <property type="match status" value="1"/>
</dbReference>
<accession>A0A5N6L090</accession>
<dbReference type="EMBL" id="VIBQ01000031">
    <property type="protein sequence ID" value="KAB8416339.1"/>
    <property type="molecule type" value="Genomic_DNA"/>
</dbReference>
<dbReference type="InterPro" id="IPR027267">
    <property type="entry name" value="AH/BAR_dom_sf"/>
</dbReference>